<dbReference type="EMBL" id="UOEK01000269">
    <property type="protein sequence ID" value="VAW03790.1"/>
    <property type="molecule type" value="Genomic_DNA"/>
</dbReference>
<dbReference type="AlphaFoldDB" id="A0A3B0SHG3"/>
<proteinExistence type="predicted"/>
<protein>
    <submittedName>
        <fullName evidence="2">Uncharacterized protein</fullName>
    </submittedName>
</protein>
<feature type="region of interest" description="Disordered" evidence="1">
    <location>
        <begin position="170"/>
        <end position="209"/>
    </location>
</feature>
<gene>
    <name evidence="2" type="ORF">MNBD_ACTINO02-791</name>
</gene>
<name>A0A3B0SHG3_9ZZZZ</name>
<accession>A0A3B0SHG3</accession>
<evidence type="ECO:0000256" key="1">
    <source>
        <dbReference type="SAM" id="MobiDB-lite"/>
    </source>
</evidence>
<sequence>MSCVTCGSEGSVRRDAAVYCTSCATRRDWGTVLEAVQNPRGKNSPIMFDEPNDEADSSTVPIDERVEVPVTDEPILAPTAAVSSAQPSVATESPFAVLHGDAKPVDATRGESLVDESMLKAIDELTKSLEVLPTAEETRAQYASSQGDAAERDAAEPALALASQVIASAGESLPTPRYATPELGEQTEDPVAVPAAMASQNGHKADPFT</sequence>
<reference evidence="2" key="1">
    <citation type="submission" date="2018-06" db="EMBL/GenBank/DDBJ databases">
        <authorList>
            <person name="Zhirakovskaya E."/>
        </authorList>
    </citation>
    <scope>NUCLEOTIDE SEQUENCE</scope>
</reference>
<evidence type="ECO:0000313" key="2">
    <source>
        <dbReference type="EMBL" id="VAW03790.1"/>
    </source>
</evidence>
<organism evidence="2">
    <name type="scientific">hydrothermal vent metagenome</name>
    <dbReference type="NCBI Taxonomy" id="652676"/>
    <lineage>
        <taxon>unclassified sequences</taxon>
        <taxon>metagenomes</taxon>
        <taxon>ecological metagenomes</taxon>
    </lineage>
</organism>